<proteinExistence type="predicted"/>
<dbReference type="Gene3D" id="1.20.1610.10">
    <property type="entry name" value="alpha-1,2-mannosidases domains"/>
    <property type="match status" value="1"/>
</dbReference>
<evidence type="ECO:0000256" key="1">
    <source>
        <dbReference type="ARBA" id="ARBA00001913"/>
    </source>
</evidence>
<evidence type="ECO:0000256" key="4">
    <source>
        <dbReference type="SAM" id="SignalP"/>
    </source>
</evidence>
<keyword evidence="8" id="KW-1185">Reference proteome</keyword>
<comment type="caution">
    <text evidence="7">The sequence shown here is derived from an EMBL/GenBank/DDBJ whole genome shotgun (WGS) entry which is preliminary data.</text>
</comment>
<dbReference type="FunFam" id="3.30.2080.10:FF:000001">
    <property type="entry name" value="Alpha-1,2-mannosidase subfamily"/>
    <property type="match status" value="1"/>
</dbReference>
<dbReference type="Proteomes" id="UP000249547">
    <property type="component" value="Unassembled WGS sequence"/>
</dbReference>
<dbReference type="InterPro" id="IPR012939">
    <property type="entry name" value="Glyco_hydro_92"/>
</dbReference>
<gene>
    <name evidence="7" type="ORF">LX64_03420</name>
</gene>
<keyword evidence="3" id="KW-0106">Calcium</keyword>
<evidence type="ECO:0000259" key="6">
    <source>
        <dbReference type="Pfam" id="PF17678"/>
    </source>
</evidence>
<evidence type="ECO:0000313" key="8">
    <source>
        <dbReference type="Proteomes" id="UP000249547"/>
    </source>
</evidence>
<dbReference type="Pfam" id="PF17678">
    <property type="entry name" value="Glyco_hydro_92N"/>
    <property type="match status" value="1"/>
</dbReference>
<dbReference type="InterPro" id="IPR050883">
    <property type="entry name" value="PNGase"/>
</dbReference>
<dbReference type="Gene3D" id="1.20.1050.60">
    <property type="entry name" value="alpha-1,2-mannosidase"/>
    <property type="match status" value="1"/>
</dbReference>
<comment type="cofactor">
    <cofactor evidence="1">
        <name>Ca(2+)</name>
        <dbReference type="ChEBI" id="CHEBI:29108"/>
    </cofactor>
</comment>
<organism evidence="7 8">
    <name type="scientific">Chitinophaga skermanii</name>
    <dbReference type="NCBI Taxonomy" id="331697"/>
    <lineage>
        <taxon>Bacteria</taxon>
        <taxon>Pseudomonadati</taxon>
        <taxon>Bacteroidota</taxon>
        <taxon>Chitinophagia</taxon>
        <taxon>Chitinophagales</taxon>
        <taxon>Chitinophagaceae</taxon>
        <taxon>Chitinophaga</taxon>
    </lineage>
</organism>
<dbReference type="GO" id="GO:0030246">
    <property type="term" value="F:carbohydrate binding"/>
    <property type="evidence" value="ECO:0007669"/>
    <property type="project" value="InterPro"/>
</dbReference>
<dbReference type="GO" id="GO:0005829">
    <property type="term" value="C:cytosol"/>
    <property type="evidence" value="ECO:0007669"/>
    <property type="project" value="TreeGrafter"/>
</dbReference>
<dbReference type="RefSeq" id="WP_111599096.1">
    <property type="nucleotide sequence ID" value="NZ_QLLL01000006.1"/>
</dbReference>
<dbReference type="InterPro" id="IPR041371">
    <property type="entry name" value="GH92_N"/>
</dbReference>
<feature type="chain" id="PRO_5016444611" evidence="4">
    <location>
        <begin position="21"/>
        <end position="761"/>
    </location>
</feature>
<dbReference type="OrthoDB" id="9804511at2"/>
<reference evidence="7 8" key="1">
    <citation type="submission" date="2018-06" db="EMBL/GenBank/DDBJ databases">
        <title>Genomic Encyclopedia of Archaeal and Bacterial Type Strains, Phase II (KMG-II): from individual species to whole genera.</title>
        <authorList>
            <person name="Goeker M."/>
        </authorList>
    </citation>
    <scope>NUCLEOTIDE SEQUENCE [LARGE SCALE GENOMIC DNA]</scope>
    <source>
        <strain evidence="7 8">DSM 23857</strain>
    </source>
</reference>
<evidence type="ECO:0000256" key="2">
    <source>
        <dbReference type="ARBA" id="ARBA00011245"/>
    </source>
</evidence>
<dbReference type="GO" id="GO:0006516">
    <property type="term" value="P:glycoprotein catabolic process"/>
    <property type="evidence" value="ECO:0007669"/>
    <property type="project" value="TreeGrafter"/>
</dbReference>
<dbReference type="InterPro" id="IPR014718">
    <property type="entry name" value="GH-type_carb-bd"/>
</dbReference>
<dbReference type="InterPro" id="IPR005887">
    <property type="entry name" value="GH92_a_mannosidase_put"/>
</dbReference>
<dbReference type="Pfam" id="PF07971">
    <property type="entry name" value="Glyco_hydro_92"/>
    <property type="match status" value="1"/>
</dbReference>
<dbReference type="EMBL" id="QLLL01000006">
    <property type="protein sequence ID" value="RAJ02407.1"/>
    <property type="molecule type" value="Genomic_DNA"/>
</dbReference>
<dbReference type="SUPFAM" id="SSF48208">
    <property type="entry name" value="Six-hairpin glycosidases"/>
    <property type="match status" value="1"/>
</dbReference>
<dbReference type="InterPro" id="IPR008928">
    <property type="entry name" value="6-hairpin_glycosidase_sf"/>
</dbReference>
<keyword evidence="4" id="KW-0732">Signal</keyword>
<dbReference type="AlphaFoldDB" id="A0A327QKY0"/>
<dbReference type="GO" id="GO:0005975">
    <property type="term" value="P:carbohydrate metabolic process"/>
    <property type="evidence" value="ECO:0007669"/>
    <property type="project" value="InterPro"/>
</dbReference>
<evidence type="ECO:0000256" key="3">
    <source>
        <dbReference type="ARBA" id="ARBA00022837"/>
    </source>
</evidence>
<comment type="subunit">
    <text evidence="2">Monomer.</text>
</comment>
<evidence type="ECO:0000313" key="7">
    <source>
        <dbReference type="EMBL" id="RAJ02407.1"/>
    </source>
</evidence>
<sequence>MKKLIVVFISTLSIWSPALAQQPKSASKQNNLAFVDPTIGNVGHLLEPTRPTVQLPNQVIRFSPIRKDYIDDQIASFPLCIVSHRLGQVFSLHPTTQPVQAKSWQYKYTYDHDLEINQPHYYQTYLIDDEITVAFTPGKKAGFFTFDFPAKQQPSILFTTYNDGPASFTFNGNTVQALETYHGNVKVYMYGEFSVKGTPGVLQNGTIQQQNTTSGEFAKAYYSFPANTRKVDFKYAISYISAEQAKKNFNNELHGTDFAMLKNKAQKAWDNVLSQIQVEGGTLAQKRAFYTSLYRSYERMINISEDGKYFSGFDNKIHEDARPFYTDDWTWDSFLAHHPLRMILQPEQEGDMLQSFVRMYEQSGWLPTFPVLFGDHACMNGFHSSVVVLDAYRKGIKNFDISAAYDGMHKNSTQATMLPWRNGPKTKLEDFYYQHGYYPALHPNEQETEPTVHSFEKRQSVAVTLGTSYDDWALSQLAKELNKPASDVALFEKKSTFYKNLWHEEQQLFMPKDDKGNWIDIDPKFAGGMGGRDYYDENNGWTYLWSVQQDIPSLVQLLGGQQPFEAKLDQLFREGLDRSKYEYWAKFPDATGNVGQYSMGNEPSFHIPYLYNFTGSPWKTQKRIRFLLDTWFKDNVFGIPGDEDGGGMTAFVVFSSMGFYPVTPGLPVYTIGSPVFSKVSIKLSNGKTFTVTAKNSSTVNKYIQSAKINGQPLQTPWFTHEQLVNGGHLELEMGPKPNKQWGTGTSNLQVQHSLANTQIKH</sequence>
<feature type="domain" description="Glycosyl hydrolase family 92" evidence="5">
    <location>
        <begin position="244"/>
        <end position="735"/>
    </location>
</feature>
<dbReference type="NCBIfam" id="TIGR01180">
    <property type="entry name" value="aman2_put"/>
    <property type="match status" value="1"/>
</dbReference>
<accession>A0A327QKY0</accession>
<dbReference type="PANTHER" id="PTHR12143">
    <property type="entry name" value="PEPTIDE N-GLYCANASE PNGASE -RELATED"/>
    <property type="match status" value="1"/>
</dbReference>
<feature type="domain" description="Glycosyl hydrolase family 92 N-terminal" evidence="6">
    <location>
        <begin position="34"/>
        <end position="238"/>
    </location>
</feature>
<protein>
    <submittedName>
        <fullName evidence="7">Putative alpha-1,2-mannosidase</fullName>
    </submittedName>
</protein>
<feature type="signal peptide" evidence="4">
    <location>
        <begin position="1"/>
        <end position="20"/>
    </location>
</feature>
<dbReference type="Gene3D" id="2.70.98.10">
    <property type="match status" value="1"/>
</dbReference>
<dbReference type="GO" id="GO:0000224">
    <property type="term" value="F:peptide-N4-(N-acetyl-beta-glucosaminyl)asparagine amidase activity"/>
    <property type="evidence" value="ECO:0007669"/>
    <property type="project" value="TreeGrafter"/>
</dbReference>
<name>A0A327QKY0_9BACT</name>
<dbReference type="Gene3D" id="3.30.2080.10">
    <property type="entry name" value="GH92 mannosidase domain"/>
    <property type="match status" value="1"/>
</dbReference>
<dbReference type="PANTHER" id="PTHR12143:SF43">
    <property type="entry name" value="PUTATIVE-RELATED"/>
    <property type="match status" value="1"/>
</dbReference>
<evidence type="ECO:0000259" key="5">
    <source>
        <dbReference type="Pfam" id="PF07971"/>
    </source>
</evidence>